<reference evidence="1 2" key="1">
    <citation type="submission" date="2016-10" db="EMBL/GenBank/DDBJ databases">
        <authorList>
            <person name="Varghese N."/>
            <person name="Submissions S."/>
        </authorList>
    </citation>
    <scope>NUCLEOTIDE SEQUENCE [LARGE SCALE GENOMIC DNA]</scope>
    <source>
        <strain evidence="1 2">GMCC 1.11211</strain>
    </source>
</reference>
<protein>
    <recommendedName>
        <fullName evidence="3">ANTAR domain-containing protein</fullName>
    </recommendedName>
</protein>
<evidence type="ECO:0008006" key="3">
    <source>
        <dbReference type="Google" id="ProtNLM"/>
    </source>
</evidence>
<accession>A0ABY1E9W9</accession>
<dbReference type="EMBL" id="FOPW01000002">
    <property type="protein sequence ID" value="SFH24232.1"/>
    <property type="molecule type" value="Genomic_DNA"/>
</dbReference>
<organism evidence="1 2">
    <name type="scientific">Cryobacterium levicorallinum</name>
    <dbReference type="NCBI Taxonomy" id="995038"/>
    <lineage>
        <taxon>Bacteria</taxon>
        <taxon>Bacillati</taxon>
        <taxon>Actinomycetota</taxon>
        <taxon>Actinomycetes</taxon>
        <taxon>Micrococcales</taxon>
        <taxon>Microbacteriaceae</taxon>
        <taxon>Cryobacterium</taxon>
    </lineage>
</organism>
<keyword evidence="2" id="KW-1185">Reference proteome</keyword>
<name>A0ABY1E9W9_9MICO</name>
<sequence>MREAPTAQDLIGSLMLRAGLSAPDDVTVLVVRRAMER</sequence>
<evidence type="ECO:0000313" key="1">
    <source>
        <dbReference type="EMBL" id="SFH24232.1"/>
    </source>
</evidence>
<evidence type="ECO:0000313" key="2">
    <source>
        <dbReference type="Proteomes" id="UP000199681"/>
    </source>
</evidence>
<dbReference type="Proteomes" id="UP000199681">
    <property type="component" value="Unassembled WGS sequence"/>
</dbReference>
<comment type="caution">
    <text evidence="1">The sequence shown here is derived from an EMBL/GenBank/DDBJ whole genome shotgun (WGS) entry which is preliminary data.</text>
</comment>
<proteinExistence type="predicted"/>
<gene>
    <name evidence="1" type="ORF">SAMN05216274_10234</name>
</gene>